<dbReference type="STRING" id="584708.Apau_0257"/>
<dbReference type="PROSITE" id="PS51257">
    <property type="entry name" value="PROKAR_LIPOPROTEIN"/>
    <property type="match status" value="1"/>
</dbReference>
<dbReference type="PaxDb" id="584708-Apau_0257"/>
<evidence type="ECO:0000313" key="4">
    <source>
        <dbReference type="Proteomes" id="UP000005096"/>
    </source>
</evidence>
<name>E3CY45_9BACT</name>
<dbReference type="OrthoDB" id="3580at2"/>
<feature type="signal peptide" evidence="2">
    <location>
        <begin position="1"/>
        <end position="25"/>
    </location>
</feature>
<evidence type="ECO:0000256" key="2">
    <source>
        <dbReference type="SAM" id="SignalP"/>
    </source>
</evidence>
<accession>E3CY45</accession>
<evidence type="ECO:0000313" key="3">
    <source>
        <dbReference type="EMBL" id="EFQ22693.1"/>
    </source>
</evidence>
<dbReference type="NCBIfam" id="TIGR04564">
    <property type="entry name" value="Synergist_CTERM"/>
    <property type="match status" value="1"/>
</dbReference>
<proteinExistence type="predicted"/>
<feature type="chain" id="PRO_5003167828" evidence="2">
    <location>
        <begin position="26"/>
        <end position="414"/>
    </location>
</feature>
<dbReference type="Proteomes" id="UP000005096">
    <property type="component" value="Chromosome"/>
</dbReference>
<organism evidence="3 4">
    <name type="scientific">Aminomonas paucivorans DSM 12260</name>
    <dbReference type="NCBI Taxonomy" id="584708"/>
    <lineage>
        <taxon>Bacteria</taxon>
        <taxon>Thermotogati</taxon>
        <taxon>Synergistota</taxon>
        <taxon>Synergistia</taxon>
        <taxon>Synergistales</taxon>
        <taxon>Synergistaceae</taxon>
        <taxon>Aminomonas</taxon>
    </lineage>
</organism>
<dbReference type="SUPFAM" id="SSF63825">
    <property type="entry name" value="YWTD domain"/>
    <property type="match status" value="1"/>
</dbReference>
<evidence type="ECO:0000256" key="1">
    <source>
        <dbReference type="SAM" id="Phobius"/>
    </source>
</evidence>
<feature type="transmembrane region" description="Helical" evidence="1">
    <location>
        <begin position="393"/>
        <end position="410"/>
    </location>
</feature>
<dbReference type="eggNOG" id="ENOG50347A4">
    <property type="taxonomic scope" value="Bacteria"/>
</dbReference>
<gene>
    <name evidence="3" type="ORF">Apau_0257</name>
</gene>
<keyword evidence="1" id="KW-1133">Transmembrane helix</keyword>
<dbReference type="RefSeq" id="WP_006299839.1">
    <property type="nucleotide sequence ID" value="NZ_CM001022.1"/>
</dbReference>
<keyword evidence="1" id="KW-0812">Transmembrane</keyword>
<dbReference type="HOGENOM" id="CLU_663317_0_0_0"/>
<protein>
    <submittedName>
        <fullName evidence="3">Uncharacterized protein</fullName>
    </submittedName>
</protein>
<keyword evidence="4" id="KW-1185">Reference proteome</keyword>
<dbReference type="InterPro" id="IPR030821">
    <property type="entry name" value="Synergist_CTERM"/>
</dbReference>
<keyword evidence="2" id="KW-0732">Signal</keyword>
<keyword evidence="1" id="KW-0472">Membrane</keyword>
<dbReference type="AlphaFoldDB" id="E3CY45"/>
<reference evidence="3 4" key="1">
    <citation type="journal article" date="2010" name="Stand. Genomic Sci.">
        <title>Non-contiguous finished genome sequence of Aminomonas paucivorans type strain (GLU-3).</title>
        <authorList>
            <person name="Pitluck S."/>
            <person name="Yasawong M."/>
            <person name="Held B."/>
            <person name="Lapidus A."/>
            <person name="Nolan M."/>
            <person name="Copeland A."/>
            <person name="Lucas S."/>
            <person name="Del Rio T.G."/>
            <person name="Tice H."/>
            <person name="Cheng J.F."/>
            <person name="Chertkov O."/>
            <person name="Goodwin L."/>
            <person name="Tapia R."/>
            <person name="Han C."/>
            <person name="Liolios K."/>
            <person name="Ivanova N."/>
            <person name="Mavromatis K."/>
            <person name="Ovchinnikova G."/>
            <person name="Pati A."/>
            <person name="Chen A."/>
            <person name="Palaniappan K."/>
            <person name="Land M."/>
            <person name="Hauser L."/>
            <person name="Chang Y.J."/>
            <person name="Jeffries C.D."/>
            <person name="Pukall R."/>
            <person name="Spring S."/>
            <person name="Rohde M."/>
            <person name="Sikorski J."/>
            <person name="Goker M."/>
            <person name="Woyke T."/>
            <person name="Bristow J."/>
            <person name="Eisen J.A."/>
            <person name="Markowitz V."/>
            <person name="Hugenholtz P."/>
            <person name="Kyrpides N.C."/>
            <person name="Klenk H.P."/>
        </authorList>
    </citation>
    <scope>NUCLEOTIDE SEQUENCE [LARGE SCALE GENOMIC DNA]</scope>
    <source>
        <strain evidence="3 4">DSM 12260</strain>
    </source>
</reference>
<dbReference type="EMBL" id="CM001022">
    <property type="protein sequence ID" value="EFQ22693.1"/>
    <property type="molecule type" value="Genomic_DNA"/>
</dbReference>
<sequence length="414" mass="43183">MRKGFGRVLWGAAAGIVLLAGCAFAVEADSAVYATSDFTTGRLGVAAGNALTQVGTVAGDPGVLVFRKNGAEKVLYREPVNYGAGEDTVTVFDPANWSAPEANLRMGHNICGAVASGQHLFCANYYNDGTSSFLTKHDMNDRYKLVASLDLDDKNAANGSEYVKDVALVDGALFVLVERRDGAWPPAFFPSSLVKVDPSALTVQGSAELNPNPSTMAYSSITGKFYVACVGGTRNAATLPATSIQTVVPSTLAVGTFATAENLPASDRQYAFDQIGVAGGVLFVTGYFNGPVTWPAPNPCKVYSCTLLAPAMTERGSFTGWINDAAADPEQGRFWVSHRGTGQADGALVLYGLSGSEVRRFDEAKLGGVPYAVAPLTRTGGGSGGGSGGGCSAAAFSPFALFLLLPLLALRWRR</sequence>